<dbReference type="InterPro" id="IPR002376">
    <property type="entry name" value="Formyl_transf_N"/>
</dbReference>
<dbReference type="SUPFAM" id="SSF53328">
    <property type="entry name" value="Formyltransferase"/>
    <property type="match status" value="1"/>
</dbReference>
<evidence type="ECO:0000313" key="3">
    <source>
        <dbReference type="EMBL" id="KAG0691005.1"/>
    </source>
</evidence>
<sequence>MLKLAFFGSDYFSINCLKQILPLYNSTNPTTSLISHLDIITRSPKLSGRGMKQFKDVPIVLFANNESLNLLRADKKIDFQNLLDKNNYDICIAVSYGKLIPSSFLKSLKFGGLNVHPSILPKYSGPAPLQRALLNNDLETGVTVQTLHPTEFDKGDILLQQKYNIKLNETIESLNHELSTIGGQLLKRVLEEKIYDLKSPTHQLINPYLPYSYAHKVHSNERQIDWDNFTSFDLHRRENTLGQLYTFKCFIPKKKSKSNTSPYKRIVLSNSSSIITPLTNDEINLPNGTFRLFNDDQFQVKVKDGWVTYSEIKTEGFGSENGSKFFSSLKKKFGTTDTTFITIPENNNSCK</sequence>
<proteinExistence type="predicted"/>
<accession>A0A9P6WPN2</accession>
<dbReference type="EC" id="2.1.2.9" evidence="1"/>
<gene>
    <name evidence="3" type="primary">FMT1</name>
    <name evidence="3" type="ORF">C6P40_000284</name>
</gene>
<dbReference type="OrthoDB" id="10268103at2759"/>
<dbReference type="Gene3D" id="3.40.50.12230">
    <property type="match status" value="1"/>
</dbReference>
<dbReference type="GO" id="GO:0005739">
    <property type="term" value="C:mitochondrion"/>
    <property type="evidence" value="ECO:0007669"/>
    <property type="project" value="TreeGrafter"/>
</dbReference>
<protein>
    <recommendedName>
        <fullName evidence="1">methionyl-tRNA formyltransferase</fullName>
        <ecNumber evidence="1">2.1.2.9</ecNumber>
    </recommendedName>
</protein>
<evidence type="ECO:0000259" key="2">
    <source>
        <dbReference type="Pfam" id="PF00551"/>
    </source>
</evidence>
<comment type="caution">
    <text evidence="3">The sequence shown here is derived from an EMBL/GenBank/DDBJ whole genome shotgun (WGS) entry which is preliminary data.</text>
</comment>
<dbReference type="Proteomes" id="UP000697127">
    <property type="component" value="Unassembled WGS sequence"/>
</dbReference>
<dbReference type="GO" id="GO:0004479">
    <property type="term" value="F:methionyl-tRNA formyltransferase activity"/>
    <property type="evidence" value="ECO:0007669"/>
    <property type="project" value="UniProtKB-EC"/>
</dbReference>
<dbReference type="Pfam" id="PF00551">
    <property type="entry name" value="Formyl_trans_N"/>
    <property type="match status" value="1"/>
</dbReference>
<keyword evidence="4" id="KW-1185">Reference proteome</keyword>
<dbReference type="EMBL" id="PUHW01000011">
    <property type="protein sequence ID" value="KAG0691005.1"/>
    <property type="molecule type" value="Genomic_DNA"/>
</dbReference>
<dbReference type="PANTHER" id="PTHR11138">
    <property type="entry name" value="METHIONYL-TRNA FORMYLTRANSFERASE"/>
    <property type="match status" value="1"/>
</dbReference>
<name>A0A9P6WPN2_9ASCO</name>
<dbReference type="InterPro" id="IPR041711">
    <property type="entry name" value="Met-tRNA-FMT_N"/>
</dbReference>
<dbReference type="PANTHER" id="PTHR11138:SF5">
    <property type="entry name" value="METHIONYL-TRNA FORMYLTRANSFERASE, MITOCHONDRIAL"/>
    <property type="match status" value="1"/>
</dbReference>
<organism evidence="3 4">
    <name type="scientific">Pichia californica</name>
    <dbReference type="NCBI Taxonomy" id="460514"/>
    <lineage>
        <taxon>Eukaryota</taxon>
        <taxon>Fungi</taxon>
        <taxon>Dikarya</taxon>
        <taxon>Ascomycota</taxon>
        <taxon>Saccharomycotina</taxon>
        <taxon>Pichiomycetes</taxon>
        <taxon>Pichiales</taxon>
        <taxon>Pichiaceae</taxon>
        <taxon>Pichia</taxon>
    </lineage>
</organism>
<reference evidence="3" key="1">
    <citation type="submission" date="2020-11" db="EMBL/GenBank/DDBJ databases">
        <title>Kefir isolates.</title>
        <authorList>
            <person name="Marcisauskas S."/>
            <person name="Kim Y."/>
            <person name="Blasche S."/>
        </authorList>
    </citation>
    <scope>NUCLEOTIDE SEQUENCE</scope>
    <source>
        <strain evidence="3">Olga-1</strain>
    </source>
</reference>
<dbReference type="InterPro" id="IPR036477">
    <property type="entry name" value="Formyl_transf_N_sf"/>
</dbReference>
<dbReference type="CDD" id="cd08646">
    <property type="entry name" value="FMT_core_Met-tRNA-FMT_N"/>
    <property type="match status" value="1"/>
</dbReference>
<evidence type="ECO:0000313" key="4">
    <source>
        <dbReference type="Proteomes" id="UP000697127"/>
    </source>
</evidence>
<dbReference type="AlphaFoldDB" id="A0A9P6WPN2"/>
<feature type="domain" description="Formyl transferase N-terminal" evidence="2">
    <location>
        <begin position="32"/>
        <end position="190"/>
    </location>
</feature>
<evidence type="ECO:0000256" key="1">
    <source>
        <dbReference type="ARBA" id="ARBA00012261"/>
    </source>
</evidence>